<comment type="subcellular location">
    <subcellularLocation>
        <location evidence="1">Membrane</location>
        <topology evidence="1">Multi-pass membrane protein</topology>
    </subcellularLocation>
</comment>
<dbReference type="GO" id="GO:0006679">
    <property type="term" value="P:glucosylceramide biosynthetic process"/>
    <property type="evidence" value="ECO:0007669"/>
    <property type="project" value="TreeGrafter"/>
</dbReference>
<protein>
    <recommendedName>
        <fullName evidence="6">Ceramide glucosyltransferase</fullName>
        <ecNumber evidence="5">2.4.1.80</ecNumber>
    </recommendedName>
    <alternativeName>
        <fullName evidence="13">Glucosylceramide synthase</fullName>
    </alternativeName>
    <alternativeName>
        <fullName evidence="14">UDP-glucose ceramide glucosyltransferase</fullName>
    </alternativeName>
    <alternativeName>
        <fullName evidence="12">UDP-glucose:N-acylsphingosine D-glucosyltransferase</fullName>
    </alternativeName>
</protein>
<evidence type="ECO:0000256" key="5">
    <source>
        <dbReference type="ARBA" id="ARBA00012699"/>
    </source>
</evidence>
<keyword evidence="9 15" id="KW-0812">Transmembrane</keyword>
<evidence type="ECO:0000256" key="14">
    <source>
        <dbReference type="ARBA" id="ARBA00032575"/>
    </source>
</evidence>
<dbReference type="GeneID" id="64572770"/>
<evidence type="ECO:0000256" key="3">
    <source>
        <dbReference type="ARBA" id="ARBA00004991"/>
    </source>
</evidence>
<organism evidence="16 17">
    <name type="scientific">Dekkera bruxellensis</name>
    <name type="common">Brettanomyces custersii</name>
    <dbReference type="NCBI Taxonomy" id="5007"/>
    <lineage>
        <taxon>Eukaryota</taxon>
        <taxon>Fungi</taxon>
        <taxon>Dikarya</taxon>
        <taxon>Ascomycota</taxon>
        <taxon>Saccharomycotina</taxon>
        <taxon>Pichiomycetes</taxon>
        <taxon>Pichiales</taxon>
        <taxon>Pichiaceae</taxon>
        <taxon>Brettanomyces</taxon>
    </lineage>
</organism>
<gene>
    <name evidence="16" type="ORF">BRETT_000845</name>
</gene>
<evidence type="ECO:0000256" key="10">
    <source>
        <dbReference type="ARBA" id="ARBA00022989"/>
    </source>
</evidence>
<evidence type="ECO:0000256" key="9">
    <source>
        <dbReference type="ARBA" id="ARBA00022692"/>
    </source>
</evidence>
<keyword evidence="8" id="KW-0808">Transferase</keyword>
<dbReference type="KEGG" id="bbrx:BRETT_000845"/>
<dbReference type="Gene3D" id="3.90.550.10">
    <property type="entry name" value="Spore Coat Polysaccharide Biosynthesis Protein SpsA, Chain A"/>
    <property type="match status" value="1"/>
</dbReference>
<dbReference type="GO" id="GO:0016020">
    <property type="term" value="C:membrane"/>
    <property type="evidence" value="ECO:0007669"/>
    <property type="project" value="UniProtKB-SubCell"/>
</dbReference>
<feature type="transmembrane region" description="Helical" evidence="15">
    <location>
        <begin position="386"/>
        <end position="403"/>
    </location>
</feature>
<evidence type="ECO:0000256" key="12">
    <source>
        <dbReference type="ARBA" id="ARBA00031017"/>
    </source>
</evidence>
<name>A0A871R762_DEKBR</name>
<dbReference type="InterPro" id="IPR025993">
    <property type="entry name" value="Ceramide_glucosylTrfase"/>
</dbReference>
<comment type="similarity">
    <text evidence="4">Belongs to the glycosyltransferase 2 family.</text>
</comment>
<evidence type="ECO:0000256" key="2">
    <source>
        <dbReference type="ARBA" id="ARBA00004760"/>
    </source>
</evidence>
<feature type="transmembrane region" description="Helical" evidence="15">
    <location>
        <begin position="20"/>
        <end position="41"/>
    </location>
</feature>
<dbReference type="AlphaFoldDB" id="A0A871R762"/>
<dbReference type="SUPFAM" id="SSF53448">
    <property type="entry name" value="Nucleotide-diphospho-sugar transferases"/>
    <property type="match status" value="1"/>
</dbReference>
<sequence length="502" mass="56849">MKVEQAVGEITNHYAVLPVLGLILYIIVVSIGILGFLEICLRFNGKTRNKIDGKIKDTDLIGVTILRPLKGVDPEMEVCLRSSFEQDYPKNRLEIIFCVQDSDDPAIPIVDDLISKFPDVDAKLMIDKPSEYGSTSSLKDNYGPNPKINNLAKGYKAAKFDTLWVIDSNVWARPDILKRSIYTLINDMHDGVRVGGMKRVQLINHVPLAVSLDHNSFGADLDEMFLSSSHAKFYVSLNTLSIAPCINGKSNIYRRSDIDGAVKLMGQKAIAPSNNGLSGDNCKDAKYYGQYPGQGIRYFARYIGEDNMIGTALWTYMGGRAGMTTDVVIQPLDGSNTLIDYVNRRVRWLRVRKYMVLAATLVEPTTECIIAGIIGTLSLSLLIWDQYFNFSFFIFHVMVWFCIDYIQYYLLCQCAIVPSHCASDVTLPYFVRGSYRFKGKLPLFNTPIKSFRWFVTIWIIREILAFPIWLIAMMGSVIDWRGQPFQINSDLTVERLYRSTDK</sequence>
<keyword evidence="7" id="KW-0328">Glycosyltransferase</keyword>
<dbReference type="InterPro" id="IPR029044">
    <property type="entry name" value="Nucleotide-diphossugar_trans"/>
</dbReference>
<dbReference type="UniPathway" id="UPA00222"/>
<dbReference type="Pfam" id="PF13506">
    <property type="entry name" value="Glyco_transf_21"/>
    <property type="match status" value="1"/>
</dbReference>
<dbReference type="PANTHER" id="PTHR12726">
    <property type="entry name" value="CERAMIDE GLUCOSYLTRANSFERASE"/>
    <property type="match status" value="1"/>
</dbReference>
<evidence type="ECO:0000313" key="17">
    <source>
        <dbReference type="Proteomes" id="UP000663131"/>
    </source>
</evidence>
<evidence type="ECO:0000313" key="16">
    <source>
        <dbReference type="EMBL" id="QOU21126.1"/>
    </source>
</evidence>
<dbReference type="PANTHER" id="PTHR12726:SF0">
    <property type="entry name" value="CERAMIDE GLUCOSYLTRANSFERASE"/>
    <property type="match status" value="1"/>
</dbReference>
<keyword evidence="11 15" id="KW-0472">Membrane</keyword>
<evidence type="ECO:0000256" key="13">
    <source>
        <dbReference type="ARBA" id="ARBA00031543"/>
    </source>
</evidence>
<feature type="transmembrane region" description="Helical" evidence="15">
    <location>
        <begin position="354"/>
        <end position="374"/>
    </location>
</feature>
<reference evidence="16" key="1">
    <citation type="submission" date="2020-10" db="EMBL/GenBank/DDBJ databases">
        <authorList>
            <person name="Palmer J.M."/>
        </authorList>
    </citation>
    <scope>NUCLEOTIDE SEQUENCE</scope>
    <source>
        <strain evidence="16">UCD 2041</strain>
    </source>
</reference>
<evidence type="ECO:0000256" key="6">
    <source>
        <dbReference type="ARBA" id="ARBA00019988"/>
    </source>
</evidence>
<dbReference type="OrthoDB" id="1483400at2759"/>
<evidence type="ECO:0000256" key="7">
    <source>
        <dbReference type="ARBA" id="ARBA00022676"/>
    </source>
</evidence>
<dbReference type="Proteomes" id="UP000663131">
    <property type="component" value="Chromosome 8"/>
</dbReference>
<proteinExistence type="inferred from homology"/>
<comment type="pathway">
    <text evidence="3">Sphingolipid metabolism.</text>
</comment>
<evidence type="ECO:0000256" key="15">
    <source>
        <dbReference type="SAM" id="Phobius"/>
    </source>
</evidence>
<dbReference type="EC" id="2.4.1.80" evidence="5"/>
<dbReference type="GO" id="GO:0008120">
    <property type="term" value="F:ceramide glucosyltransferase activity"/>
    <property type="evidence" value="ECO:0007669"/>
    <property type="project" value="UniProtKB-EC"/>
</dbReference>
<evidence type="ECO:0000256" key="8">
    <source>
        <dbReference type="ARBA" id="ARBA00022679"/>
    </source>
</evidence>
<evidence type="ECO:0000256" key="11">
    <source>
        <dbReference type="ARBA" id="ARBA00023136"/>
    </source>
</evidence>
<comment type="pathway">
    <text evidence="2">Lipid metabolism; sphingolipid metabolism.</text>
</comment>
<reference evidence="16" key="2">
    <citation type="journal article" name="BMC Genomics">
        <title>New genome assemblies reveal patterns of domestication and adaptation across Brettanomyces (Dekkera) species.</title>
        <authorList>
            <person name="Roach M.J."/>
            <person name="Borneman A.R."/>
        </authorList>
    </citation>
    <scope>NUCLEOTIDE SEQUENCE</scope>
    <source>
        <strain evidence="16">UCD 2041</strain>
    </source>
</reference>
<keyword evidence="10 15" id="KW-1133">Transmembrane helix</keyword>
<evidence type="ECO:0000256" key="1">
    <source>
        <dbReference type="ARBA" id="ARBA00004141"/>
    </source>
</evidence>
<accession>A0A871R762</accession>
<feature type="transmembrane region" description="Helical" evidence="15">
    <location>
        <begin position="451"/>
        <end position="472"/>
    </location>
</feature>
<evidence type="ECO:0000256" key="4">
    <source>
        <dbReference type="ARBA" id="ARBA00006739"/>
    </source>
</evidence>
<dbReference type="RefSeq" id="XP_041137619.1">
    <property type="nucleotide sequence ID" value="XM_041279405.1"/>
</dbReference>
<dbReference type="EMBL" id="CP063136">
    <property type="protein sequence ID" value="QOU21126.1"/>
    <property type="molecule type" value="Genomic_DNA"/>
</dbReference>